<dbReference type="InterPro" id="IPR011009">
    <property type="entry name" value="Kinase-like_dom_sf"/>
</dbReference>
<accession>A0A4U1EUD0</accession>
<dbReference type="InterPro" id="IPR051700">
    <property type="entry name" value="STE20_Ser-Thr_kinase"/>
</dbReference>
<dbReference type="EMBL" id="RWIC01000770">
    <property type="protein sequence ID" value="TKC40321.1"/>
    <property type="molecule type" value="Genomic_DNA"/>
</dbReference>
<dbReference type="GO" id="GO:0005524">
    <property type="term" value="F:ATP binding"/>
    <property type="evidence" value="ECO:0007669"/>
    <property type="project" value="InterPro"/>
</dbReference>
<evidence type="ECO:0000313" key="3">
    <source>
        <dbReference type="Proteomes" id="UP000308365"/>
    </source>
</evidence>
<dbReference type="Proteomes" id="UP000308365">
    <property type="component" value="Unassembled WGS sequence"/>
</dbReference>
<dbReference type="Gene3D" id="1.10.510.10">
    <property type="entry name" value="Transferase(Phosphotransferase) domain 1"/>
    <property type="match status" value="2"/>
</dbReference>
<dbReference type="AlphaFoldDB" id="A0A4U1EUD0"/>
<feature type="domain" description="Protein kinase" evidence="1">
    <location>
        <begin position="1"/>
        <end position="243"/>
    </location>
</feature>
<dbReference type="PROSITE" id="PS50011">
    <property type="entry name" value="PROTEIN_KINASE_DOM"/>
    <property type="match status" value="1"/>
</dbReference>
<dbReference type="GO" id="GO:0046330">
    <property type="term" value="P:positive regulation of JNK cascade"/>
    <property type="evidence" value="ECO:0007669"/>
    <property type="project" value="TreeGrafter"/>
</dbReference>
<evidence type="ECO:0000259" key="1">
    <source>
        <dbReference type="PROSITE" id="PS50011"/>
    </source>
</evidence>
<evidence type="ECO:0000313" key="2">
    <source>
        <dbReference type="EMBL" id="TKC40321.1"/>
    </source>
</evidence>
<comment type="caution">
    <text evidence="2">The sequence shown here is derived from an EMBL/GenBank/DDBJ whole genome shotgun (WGS) entry which is preliminary data.</text>
</comment>
<dbReference type="PANTHER" id="PTHR47096:SF2">
    <property type="entry name" value="NIK-RELATED PROTEIN KINASE"/>
    <property type="match status" value="1"/>
</dbReference>
<gene>
    <name evidence="2" type="ORF">EI555_010431</name>
</gene>
<dbReference type="Pfam" id="PF00069">
    <property type="entry name" value="Pkinase"/>
    <property type="match status" value="2"/>
</dbReference>
<dbReference type="GO" id="GO:0005829">
    <property type="term" value="C:cytosol"/>
    <property type="evidence" value="ECO:0007669"/>
    <property type="project" value="TreeGrafter"/>
</dbReference>
<dbReference type="GO" id="GO:0004672">
    <property type="term" value="F:protein kinase activity"/>
    <property type="evidence" value="ECO:0007669"/>
    <property type="project" value="InterPro"/>
</dbReference>
<organism evidence="2 3">
    <name type="scientific">Monodon monoceros</name>
    <name type="common">Narwhal</name>
    <name type="synonym">Ceratodon monodon</name>
    <dbReference type="NCBI Taxonomy" id="40151"/>
    <lineage>
        <taxon>Eukaryota</taxon>
        <taxon>Metazoa</taxon>
        <taxon>Chordata</taxon>
        <taxon>Craniata</taxon>
        <taxon>Vertebrata</taxon>
        <taxon>Euteleostomi</taxon>
        <taxon>Mammalia</taxon>
        <taxon>Eutheria</taxon>
        <taxon>Laurasiatheria</taxon>
        <taxon>Artiodactyla</taxon>
        <taxon>Whippomorpha</taxon>
        <taxon>Cetacea</taxon>
        <taxon>Odontoceti</taxon>
        <taxon>Monodontidae</taxon>
        <taxon>Monodon</taxon>
    </lineage>
</organism>
<protein>
    <recommendedName>
        <fullName evidence="1">Protein kinase domain-containing protein</fullName>
    </recommendedName>
</protein>
<dbReference type="InterPro" id="IPR000719">
    <property type="entry name" value="Prot_kinase_dom"/>
</dbReference>
<proteinExistence type="predicted"/>
<dbReference type="PANTHER" id="PTHR47096">
    <property type="entry name" value="MISSHAPEN LIKE KINASE 1"/>
    <property type="match status" value="1"/>
</dbReference>
<sequence length="270" mass="31431">LEEHKALKNKSFSECTSGFNNILFLALQTPLPEIGRRVRVNKYQKSVGWRYSDEEEDLRTELNLLKKYSFHKNIVSFYGAFFKLSPPGQRHQLWMVMELCAAGSVTDVVRMTRNQSLKEDWIAYICREILQVSRTNGRRNSFIGTPYWMAPEVIDCDEDPRRSYDYRSDVWSVGITAIEMAEGAPPLCNLQPLEALFVILRESAPKVKSSGWSRKFHNFMEKCMIKNFLFRPTSANMLHHPFVRNIKNEGHVVESLKKHLTGIIKKRQKK</sequence>
<name>A0A4U1EUD0_MONMO</name>
<feature type="non-terminal residue" evidence="2">
    <location>
        <position position="270"/>
    </location>
</feature>
<dbReference type="SUPFAM" id="SSF56112">
    <property type="entry name" value="Protein kinase-like (PK-like)"/>
    <property type="match status" value="1"/>
</dbReference>
<feature type="non-terminal residue" evidence="2">
    <location>
        <position position="1"/>
    </location>
</feature>
<reference evidence="3" key="1">
    <citation type="journal article" date="2019" name="IScience">
        <title>Narwhal Genome Reveals Long-Term Low Genetic Diversity despite Current Large Abundance Size.</title>
        <authorList>
            <person name="Westbury M.V."/>
            <person name="Petersen B."/>
            <person name="Garde E."/>
            <person name="Heide-Jorgensen M.P."/>
            <person name="Lorenzen E.D."/>
        </authorList>
    </citation>
    <scope>NUCLEOTIDE SEQUENCE [LARGE SCALE GENOMIC DNA]</scope>
</reference>